<evidence type="ECO:0000256" key="9">
    <source>
        <dbReference type="ARBA" id="ARBA00023136"/>
    </source>
</evidence>
<keyword evidence="8 13" id="KW-0297">G-protein coupled receptor</keyword>
<dbReference type="GO" id="GO:0016503">
    <property type="term" value="F:pheromone receptor activity"/>
    <property type="evidence" value="ECO:0007669"/>
    <property type="project" value="InterPro"/>
</dbReference>
<evidence type="ECO:0000256" key="5">
    <source>
        <dbReference type="ARBA" id="ARBA00022507"/>
    </source>
</evidence>
<feature type="transmembrane region" description="Helical" evidence="13">
    <location>
        <begin position="259"/>
        <end position="282"/>
    </location>
</feature>
<feature type="transmembrane region" description="Helical" evidence="13">
    <location>
        <begin position="25"/>
        <end position="46"/>
    </location>
</feature>
<feature type="non-terminal residue" evidence="15">
    <location>
        <position position="320"/>
    </location>
</feature>
<evidence type="ECO:0000256" key="10">
    <source>
        <dbReference type="ARBA" id="ARBA00023170"/>
    </source>
</evidence>
<comment type="similarity">
    <text evidence="3 13">Belongs to the G-protein coupled receptor 1 family.</text>
</comment>
<dbReference type="PROSITE" id="PS50262">
    <property type="entry name" value="G_PROTEIN_RECEP_F1_2"/>
    <property type="match status" value="1"/>
</dbReference>
<evidence type="ECO:0000256" key="8">
    <source>
        <dbReference type="ARBA" id="ARBA00023040"/>
    </source>
</evidence>
<keyword evidence="11" id="KW-0325">Glycoprotein</keyword>
<accession>A0A6G1A9I1</accession>
<keyword evidence="7 13" id="KW-1133">Transmembrane helix</keyword>
<keyword evidence="12 13" id="KW-0807">Transducer</keyword>
<dbReference type="Pfam" id="PF03402">
    <property type="entry name" value="V1R"/>
    <property type="match status" value="1"/>
</dbReference>
<keyword evidence="10 13" id="KW-0675">Receptor</keyword>
<comment type="subcellular location">
    <subcellularLocation>
        <location evidence="2 13">Cell membrane</location>
        <topology evidence="2 13">Multi-pass membrane protein</topology>
    </subcellularLocation>
</comment>
<dbReference type="FunFam" id="1.20.1070.10:FF:000033">
    <property type="entry name" value="Vomeronasal type-1 receptor"/>
    <property type="match status" value="1"/>
</dbReference>
<evidence type="ECO:0000256" key="12">
    <source>
        <dbReference type="ARBA" id="ARBA00023224"/>
    </source>
</evidence>
<evidence type="ECO:0000313" key="16">
    <source>
        <dbReference type="Proteomes" id="UP000475037"/>
    </source>
</evidence>
<evidence type="ECO:0000256" key="4">
    <source>
        <dbReference type="ARBA" id="ARBA00022475"/>
    </source>
</evidence>
<name>A0A6G1A9I1_CROCR</name>
<evidence type="ECO:0000313" key="15">
    <source>
        <dbReference type="EMBL" id="KAF0872475.1"/>
    </source>
</evidence>
<dbReference type="Proteomes" id="UP000475037">
    <property type="component" value="Unassembled WGS sequence"/>
</dbReference>
<keyword evidence="4 13" id="KW-1003">Cell membrane</keyword>
<organism evidence="15 16">
    <name type="scientific">Crocuta crocuta</name>
    <name type="common">Spotted hyena</name>
    <dbReference type="NCBI Taxonomy" id="9678"/>
    <lineage>
        <taxon>Eukaryota</taxon>
        <taxon>Metazoa</taxon>
        <taxon>Chordata</taxon>
        <taxon>Craniata</taxon>
        <taxon>Vertebrata</taxon>
        <taxon>Euteleostomi</taxon>
        <taxon>Mammalia</taxon>
        <taxon>Eutheria</taxon>
        <taxon>Laurasiatheria</taxon>
        <taxon>Carnivora</taxon>
        <taxon>Feliformia</taxon>
        <taxon>Hyaenidae</taxon>
        <taxon>Crocuta</taxon>
    </lineage>
</organism>
<reference evidence="15 16" key="1">
    <citation type="submission" date="2019-11" db="EMBL/GenBank/DDBJ databases">
        <authorList>
            <person name="Yang C."/>
            <person name="Li F."/>
        </authorList>
    </citation>
    <scope>NUCLEOTIDE SEQUENCE [LARGE SCALE GENOMIC DNA]</scope>
    <source>
        <strain evidence="15">KB4526</strain>
        <tissue evidence="15">Muscle</tissue>
    </source>
</reference>
<dbReference type="PRINTS" id="PR01534">
    <property type="entry name" value="VOMERONASL1R"/>
</dbReference>
<dbReference type="Gene3D" id="1.20.1070.10">
    <property type="entry name" value="Rhodopsin 7-helix transmembrane proteins"/>
    <property type="match status" value="1"/>
</dbReference>
<evidence type="ECO:0000256" key="1">
    <source>
        <dbReference type="ARBA" id="ARBA00003878"/>
    </source>
</evidence>
<comment type="function">
    <text evidence="1">Putative pheromone receptor.</text>
</comment>
<dbReference type="GO" id="GO:0019236">
    <property type="term" value="P:response to pheromone"/>
    <property type="evidence" value="ECO:0007669"/>
    <property type="project" value="UniProtKB-KW"/>
</dbReference>
<dbReference type="CDD" id="cd13949">
    <property type="entry name" value="7tm_V1R_pheromone"/>
    <property type="match status" value="1"/>
</dbReference>
<keyword evidence="9 13" id="KW-0472">Membrane</keyword>
<dbReference type="GO" id="GO:0007606">
    <property type="term" value="P:sensory perception of chemical stimulus"/>
    <property type="evidence" value="ECO:0007669"/>
    <property type="project" value="UniProtKB-ARBA"/>
</dbReference>
<dbReference type="SUPFAM" id="SSF81321">
    <property type="entry name" value="Family A G protein-coupled receptor-like"/>
    <property type="match status" value="1"/>
</dbReference>
<evidence type="ECO:0000256" key="7">
    <source>
        <dbReference type="ARBA" id="ARBA00022989"/>
    </source>
</evidence>
<gene>
    <name evidence="15" type="primary">Vn1r4_8</name>
    <name evidence="15" type="ORF">FOF47_R00384</name>
</gene>
<comment type="caution">
    <text evidence="13">Lacks conserved residue(s) required for the propagation of feature annotation.</text>
</comment>
<dbReference type="InterPro" id="IPR004072">
    <property type="entry name" value="Vmron_rcpt_1"/>
</dbReference>
<keyword evidence="6 13" id="KW-0812">Transmembrane</keyword>
<dbReference type="InterPro" id="IPR017452">
    <property type="entry name" value="GPCR_Rhodpsn_7TM"/>
</dbReference>
<feature type="transmembrane region" description="Helical" evidence="13">
    <location>
        <begin position="202"/>
        <end position="229"/>
    </location>
</feature>
<dbReference type="AlphaFoldDB" id="A0A6G1A9I1"/>
<evidence type="ECO:0000256" key="2">
    <source>
        <dbReference type="ARBA" id="ARBA00004651"/>
    </source>
</evidence>
<evidence type="ECO:0000256" key="6">
    <source>
        <dbReference type="ARBA" id="ARBA00022692"/>
    </source>
</evidence>
<protein>
    <recommendedName>
        <fullName evidence="13">Vomeronasal type-1 receptor</fullName>
    </recommendedName>
</protein>
<sequence length="320" mass="36620">LFIHRNGSHNLKTNILNDRIGSRDLTMAIIFLSQMTVGILGNFALLRHYVFHYHIKGRLRCTELILMHLIIANSLVMLSKGVPKTLAAFEVKDIFNEFGCKLLFYVQRVGRGMSIGSTCLLSVFQTIMISPMNSCWKDLKVKAPKYIGLSIFLFWIIYLIVNLIIPMYVLSVSGKPGSQNITKNRDYGYCSTSDHDTLSESLYVILIVFPEISLTGLMIWASSSMVFILHRHKQQVEYIHRANHFPRSSVESRATQSTLALVSTFVSFYFLSSIFHVCIVFMDNPSWWLMNTNKLVSECFPTVSPFLIMRRDSTVSRLCF</sequence>
<keyword evidence="16" id="KW-1185">Reference proteome</keyword>
<dbReference type="PANTHER" id="PTHR24062">
    <property type="entry name" value="VOMERONASAL TYPE-1 RECEPTOR"/>
    <property type="match status" value="1"/>
</dbReference>
<evidence type="ECO:0000256" key="3">
    <source>
        <dbReference type="ARBA" id="ARBA00010663"/>
    </source>
</evidence>
<comment type="caution">
    <text evidence="15">The sequence shown here is derived from an EMBL/GenBank/DDBJ whole genome shotgun (WGS) entry which is preliminary data.</text>
</comment>
<feature type="non-terminal residue" evidence="15">
    <location>
        <position position="1"/>
    </location>
</feature>
<evidence type="ECO:0000259" key="14">
    <source>
        <dbReference type="PROSITE" id="PS50262"/>
    </source>
</evidence>
<evidence type="ECO:0000256" key="13">
    <source>
        <dbReference type="RuleBase" id="RU364061"/>
    </source>
</evidence>
<dbReference type="EMBL" id="VOAJ01006359">
    <property type="protein sequence ID" value="KAF0872475.1"/>
    <property type="molecule type" value="Genomic_DNA"/>
</dbReference>
<dbReference type="GO" id="GO:0005886">
    <property type="term" value="C:plasma membrane"/>
    <property type="evidence" value="ECO:0007669"/>
    <property type="project" value="UniProtKB-SubCell"/>
</dbReference>
<feature type="domain" description="G-protein coupled receptors family 1 profile" evidence="14">
    <location>
        <begin position="41"/>
        <end position="308"/>
    </location>
</feature>
<evidence type="ECO:0000256" key="11">
    <source>
        <dbReference type="ARBA" id="ARBA00023180"/>
    </source>
</evidence>
<proteinExistence type="inferred from homology"/>
<keyword evidence="5 13" id="KW-0589">Pheromone response</keyword>
<feature type="transmembrane region" description="Helical" evidence="13">
    <location>
        <begin position="146"/>
        <end position="169"/>
    </location>
</feature>